<protein>
    <submittedName>
        <fullName evidence="2">Uncharacterized protein</fullName>
    </submittedName>
</protein>
<sequence>MVLTAGKPSRGENRFRKRSKYDTQTSPLGSTCMGRNLKSSAKSACLSCSPRTDQGGAHPTTPGAIKLYKKSTQNGIGWASRHPPAPPTSEWRANAAADLPTEASRESPTRQPFKATPGQMGAEKIREWLKSARELFKVKTKKCNGTEKTKDV</sequence>
<dbReference type="EMBL" id="JARKIE010000245">
    <property type="protein sequence ID" value="KAJ7661836.1"/>
    <property type="molecule type" value="Genomic_DNA"/>
</dbReference>
<proteinExistence type="predicted"/>
<gene>
    <name evidence="2" type="ORF">B0H17DRAFT_1144481</name>
</gene>
<comment type="caution">
    <text evidence="2">The sequence shown here is derived from an EMBL/GenBank/DDBJ whole genome shotgun (WGS) entry which is preliminary data.</text>
</comment>
<dbReference type="Proteomes" id="UP001221757">
    <property type="component" value="Unassembled WGS sequence"/>
</dbReference>
<reference evidence="2" key="1">
    <citation type="submission" date="2023-03" db="EMBL/GenBank/DDBJ databases">
        <title>Massive genome expansion in bonnet fungi (Mycena s.s.) driven by repeated elements and novel gene families across ecological guilds.</title>
        <authorList>
            <consortium name="Lawrence Berkeley National Laboratory"/>
            <person name="Harder C.B."/>
            <person name="Miyauchi S."/>
            <person name="Viragh M."/>
            <person name="Kuo A."/>
            <person name="Thoen E."/>
            <person name="Andreopoulos B."/>
            <person name="Lu D."/>
            <person name="Skrede I."/>
            <person name="Drula E."/>
            <person name="Henrissat B."/>
            <person name="Morin E."/>
            <person name="Kohler A."/>
            <person name="Barry K."/>
            <person name="LaButti K."/>
            <person name="Morin E."/>
            <person name="Salamov A."/>
            <person name="Lipzen A."/>
            <person name="Mereny Z."/>
            <person name="Hegedus B."/>
            <person name="Baldrian P."/>
            <person name="Stursova M."/>
            <person name="Weitz H."/>
            <person name="Taylor A."/>
            <person name="Grigoriev I.V."/>
            <person name="Nagy L.G."/>
            <person name="Martin F."/>
            <person name="Kauserud H."/>
        </authorList>
    </citation>
    <scope>NUCLEOTIDE SEQUENCE</scope>
    <source>
        <strain evidence="2">CBHHK067</strain>
    </source>
</reference>
<feature type="region of interest" description="Disordered" evidence="1">
    <location>
        <begin position="1"/>
        <end position="122"/>
    </location>
</feature>
<organism evidence="2 3">
    <name type="scientific">Mycena rosella</name>
    <name type="common">Pink bonnet</name>
    <name type="synonym">Agaricus rosellus</name>
    <dbReference type="NCBI Taxonomy" id="1033263"/>
    <lineage>
        <taxon>Eukaryota</taxon>
        <taxon>Fungi</taxon>
        <taxon>Dikarya</taxon>
        <taxon>Basidiomycota</taxon>
        <taxon>Agaricomycotina</taxon>
        <taxon>Agaricomycetes</taxon>
        <taxon>Agaricomycetidae</taxon>
        <taxon>Agaricales</taxon>
        <taxon>Marasmiineae</taxon>
        <taxon>Mycenaceae</taxon>
        <taxon>Mycena</taxon>
    </lineage>
</organism>
<feature type="compositionally biased region" description="Low complexity" evidence="1">
    <location>
        <begin position="37"/>
        <end position="49"/>
    </location>
</feature>
<name>A0AAD7CT31_MYCRO</name>
<accession>A0AAD7CT31</accession>
<evidence type="ECO:0000313" key="2">
    <source>
        <dbReference type="EMBL" id="KAJ7661836.1"/>
    </source>
</evidence>
<keyword evidence="3" id="KW-1185">Reference proteome</keyword>
<evidence type="ECO:0000256" key="1">
    <source>
        <dbReference type="SAM" id="MobiDB-lite"/>
    </source>
</evidence>
<dbReference type="AlphaFoldDB" id="A0AAD7CT31"/>
<evidence type="ECO:0000313" key="3">
    <source>
        <dbReference type="Proteomes" id="UP001221757"/>
    </source>
</evidence>